<feature type="transmembrane region" description="Helical" evidence="1">
    <location>
        <begin position="47"/>
        <end position="68"/>
    </location>
</feature>
<evidence type="ECO:0000313" key="3">
    <source>
        <dbReference type="Proteomes" id="UP000326912"/>
    </source>
</evidence>
<proteinExistence type="predicted"/>
<feature type="transmembrane region" description="Helical" evidence="1">
    <location>
        <begin position="115"/>
        <end position="134"/>
    </location>
</feature>
<dbReference type="Proteomes" id="UP000326912">
    <property type="component" value="Unassembled WGS sequence"/>
</dbReference>
<comment type="caution">
    <text evidence="2">The sequence shown here is derived from an EMBL/GenBank/DDBJ whole genome shotgun (WGS) entry which is preliminary data.</text>
</comment>
<dbReference type="RefSeq" id="WP_151756557.1">
    <property type="nucleotide sequence ID" value="NZ_BKZW01000001.1"/>
</dbReference>
<evidence type="ECO:0000256" key="1">
    <source>
        <dbReference type="SAM" id="Phobius"/>
    </source>
</evidence>
<reference evidence="2 3" key="1">
    <citation type="submission" date="2019-10" db="EMBL/GenBank/DDBJ databases">
        <title>Dictyobacter vulcani sp. nov., within the class Ktedonobacteria, isolated from soil of volcanic Mt. Zao.</title>
        <authorList>
            <person name="Zheng Y."/>
            <person name="Wang C.M."/>
            <person name="Sakai Y."/>
            <person name="Abe K."/>
            <person name="Yokota A."/>
            <person name="Yabe S."/>
        </authorList>
    </citation>
    <scope>NUCLEOTIDE SEQUENCE [LARGE SCALE GENOMIC DNA]</scope>
    <source>
        <strain evidence="2 3">W12</strain>
    </source>
</reference>
<name>A0A5J4KNC7_9CHLR</name>
<evidence type="ECO:0000313" key="2">
    <source>
        <dbReference type="EMBL" id="GER88682.1"/>
    </source>
</evidence>
<feature type="transmembrane region" description="Helical" evidence="1">
    <location>
        <begin position="9"/>
        <end position="27"/>
    </location>
</feature>
<dbReference type="EMBL" id="BKZW01000001">
    <property type="protein sequence ID" value="GER88682.1"/>
    <property type="molecule type" value="Genomic_DNA"/>
</dbReference>
<protein>
    <submittedName>
        <fullName evidence="2">Uncharacterized protein</fullName>
    </submittedName>
</protein>
<keyword evidence="1" id="KW-0472">Membrane</keyword>
<feature type="transmembrane region" description="Helical" evidence="1">
    <location>
        <begin position="75"/>
        <end position="95"/>
    </location>
</feature>
<accession>A0A5J4KNC7</accession>
<gene>
    <name evidence="2" type="ORF">KDW_28440</name>
</gene>
<sequence>MNWQGAFRILIRVIFIFAYIAFLAASIRHVATFFHNFEADPNDWVNPYTLAVSIDLTALVLTVGVMFFRGNMPWYAQGFTWVFIVALTAFSWFVNWEYAMTFQGNDLRVNDTLRMLNPILASSFAFLNLAYSVVAEFFSSKNKTAAELAAEVDELELLEAQQVRLAEYRERTKQPSIIQRVKKTAIEAREAVNEVLTAEQIENQQVTVASAAQQLTPAIQPEIVAETPVPAMVATEQPLASQSVAPLTHEEPAAPQFVQPEEPAFVAPVVGEPQTETVQPVNEEVVTSELVERSEDEENLITEPLSLDAYEYTVETRQDSTQLEPLEDFTLSRDHPLSDVFLPAWAGGEDTNTFLTSEEMQPYIPTSDTGSMSRISSATGKLTRRKPMTVPEAAEALALSERRIRELRSQGILVTDESNKIKVASVNAYLGKRKVKTT</sequence>
<keyword evidence="3" id="KW-1185">Reference proteome</keyword>
<keyword evidence="1" id="KW-1133">Transmembrane helix</keyword>
<dbReference type="AlphaFoldDB" id="A0A5J4KNC7"/>
<keyword evidence="1" id="KW-0812">Transmembrane</keyword>
<organism evidence="2 3">
    <name type="scientific">Dictyobacter vulcani</name>
    <dbReference type="NCBI Taxonomy" id="2607529"/>
    <lineage>
        <taxon>Bacteria</taxon>
        <taxon>Bacillati</taxon>
        <taxon>Chloroflexota</taxon>
        <taxon>Ktedonobacteria</taxon>
        <taxon>Ktedonobacterales</taxon>
        <taxon>Dictyobacteraceae</taxon>
        <taxon>Dictyobacter</taxon>
    </lineage>
</organism>